<dbReference type="PROSITE" id="PS51747">
    <property type="entry name" value="CYT_DCMP_DEAMINASES_2"/>
    <property type="match status" value="1"/>
</dbReference>
<dbReference type="InterPro" id="IPR050765">
    <property type="entry name" value="Riboflavin_Biosynth_HTPR"/>
</dbReference>
<comment type="similarity">
    <text evidence="4 14">In the N-terminal section; belongs to the cytidine and deoxycytidylate deaminase family.</text>
</comment>
<dbReference type="InterPro" id="IPR002125">
    <property type="entry name" value="CMP_dCMP_dom"/>
</dbReference>
<dbReference type="EC" id="1.1.1.193" evidence="14"/>
<evidence type="ECO:0000256" key="9">
    <source>
        <dbReference type="ARBA" id="ARBA00022857"/>
    </source>
</evidence>
<proteinExistence type="inferred from homology"/>
<dbReference type="Gene3D" id="3.40.140.10">
    <property type="entry name" value="Cytidine Deaminase, domain 2"/>
    <property type="match status" value="1"/>
</dbReference>
<dbReference type="InterPro" id="IPR002734">
    <property type="entry name" value="RibDG_C"/>
</dbReference>
<dbReference type="InterPro" id="IPR004794">
    <property type="entry name" value="Eubact_RibD"/>
</dbReference>
<keyword evidence="6 14" id="KW-0686">Riboflavin biosynthesis</keyword>
<evidence type="ECO:0000256" key="1">
    <source>
        <dbReference type="ARBA" id="ARBA00002151"/>
    </source>
</evidence>
<sequence length="371" mass="40618">MKDEDYMKIALELAHATSAQTSPNPPVGSVVVKDGVIVGMGAHLEAGEAHAEVHALQMAGDKAIGATIYVTLEPCAHHGRTPPCAELIIDKGIKRAVIAVTDPNEKVAGQGINMLREANVQVDLGVLEKDAEELNAVFFHYTKTKTPFVTVKSAISLDGKTATVTGESKWITGEEARLDVHHYRRTHDAILVGINTVLTDNPSLTARIPNSGGNPVRIILDTNLRTPLDANVVTDNEAPTWIFVGKHVEETKMEPFFKKPQVDVIQLEDEEIRINNVLEMLGEREITSLFVEGGAAINGSFLKNGQINQLLMYMAPKLIGGKLAPTSFTGEGIRQISDVLELEIKEVEMIGEDIKFRAETRKEEKDVYRNN</sequence>
<dbReference type="RefSeq" id="WP_209463761.1">
    <property type="nucleotide sequence ID" value="NZ_CP110224.1"/>
</dbReference>
<comment type="function">
    <text evidence="1 14">Converts 2,5-diamino-6-(ribosylamino)-4(3h)-pyrimidinone 5'-phosphate into 5-amino-6-(ribosylamino)-2,4(1h,3h)-pyrimidinedione 5'-phosphate.</text>
</comment>
<comment type="pathway">
    <text evidence="2 14">Cofactor biosynthesis; riboflavin biosynthesis; 5-amino-6-(D-ribitylamino)uracil from GTP: step 2/4.</text>
</comment>
<dbReference type="PROSITE" id="PS00903">
    <property type="entry name" value="CYT_DCMP_DEAMINASES_1"/>
    <property type="match status" value="1"/>
</dbReference>
<comment type="caution">
    <text evidence="16">The sequence shown here is derived from an EMBL/GenBank/DDBJ whole genome shotgun (WGS) entry which is preliminary data.</text>
</comment>
<feature type="domain" description="CMP/dCMP-type deaminase" evidence="15">
    <location>
        <begin position="1"/>
        <end position="123"/>
    </location>
</feature>
<evidence type="ECO:0000256" key="7">
    <source>
        <dbReference type="ARBA" id="ARBA00022723"/>
    </source>
</evidence>
<dbReference type="SUPFAM" id="SSF53597">
    <property type="entry name" value="Dihydrofolate reductase-like"/>
    <property type="match status" value="1"/>
</dbReference>
<evidence type="ECO:0000256" key="3">
    <source>
        <dbReference type="ARBA" id="ARBA00004910"/>
    </source>
</evidence>
<reference evidence="16 17" key="1">
    <citation type="submission" date="2021-03" db="EMBL/GenBank/DDBJ databases">
        <title>Genomic Encyclopedia of Type Strains, Phase IV (KMG-IV): sequencing the most valuable type-strain genomes for metagenomic binning, comparative biology and taxonomic classification.</title>
        <authorList>
            <person name="Goeker M."/>
        </authorList>
    </citation>
    <scope>NUCLEOTIDE SEQUENCE [LARGE SCALE GENOMIC DNA]</scope>
    <source>
        <strain evidence="16 17">DSM 25609</strain>
    </source>
</reference>
<keyword evidence="9 14" id="KW-0521">NADP</keyword>
<evidence type="ECO:0000256" key="10">
    <source>
        <dbReference type="ARBA" id="ARBA00023002"/>
    </source>
</evidence>
<dbReference type="Gene3D" id="3.40.430.10">
    <property type="entry name" value="Dihydrofolate Reductase, subunit A"/>
    <property type="match status" value="1"/>
</dbReference>
<evidence type="ECO:0000313" key="16">
    <source>
        <dbReference type="EMBL" id="MBP1970651.1"/>
    </source>
</evidence>
<dbReference type="InterPro" id="IPR016192">
    <property type="entry name" value="APOBEC/CMP_deaminase_Zn-bd"/>
</dbReference>
<dbReference type="GO" id="GO:0008703">
    <property type="term" value="F:5-amino-6-(5-phosphoribosylamino)uracil reductase activity"/>
    <property type="evidence" value="ECO:0007669"/>
    <property type="project" value="UniProtKB-EC"/>
</dbReference>
<dbReference type="SUPFAM" id="SSF53927">
    <property type="entry name" value="Cytidine deaminase-like"/>
    <property type="match status" value="1"/>
</dbReference>
<gene>
    <name evidence="16" type="ORF">J2Z83_002787</name>
</gene>
<evidence type="ECO:0000313" key="17">
    <source>
        <dbReference type="Proteomes" id="UP001519345"/>
    </source>
</evidence>
<comment type="pathway">
    <text evidence="3 14">Cofactor biosynthesis; riboflavin biosynthesis; 5-amino-6-(D-ribitylamino)uracil from GTP: step 3/4.</text>
</comment>
<dbReference type="NCBIfam" id="TIGR00227">
    <property type="entry name" value="ribD_Cterm"/>
    <property type="match status" value="1"/>
</dbReference>
<dbReference type="EC" id="3.5.4.26" evidence="14"/>
<keyword evidence="10 14" id="KW-0560">Oxidoreductase</keyword>
<evidence type="ECO:0000256" key="4">
    <source>
        <dbReference type="ARBA" id="ARBA00005259"/>
    </source>
</evidence>
<comment type="similarity">
    <text evidence="5 14">In the C-terminal section; belongs to the HTP reductase family.</text>
</comment>
<dbReference type="NCBIfam" id="TIGR00326">
    <property type="entry name" value="eubact_ribD"/>
    <property type="match status" value="1"/>
</dbReference>
<dbReference type="Pfam" id="PF00383">
    <property type="entry name" value="dCMP_cyt_deam_1"/>
    <property type="match status" value="1"/>
</dbReference>
<evidence type="ECO:0000259" key="15">
    <source>
        <dbReference type="PROSITE" id="PS51747"/>
    </source>
</evidence>
<evidence type="ECO:0000256" key="13">
    <source>
        <dbReference type="ARBA" id="ARBA00049886"/>
    </source>
</evidence>
<evidence type="ECO:0000256" key="12">
    <source>
        <dbReference type="ARBA" id="ARBA00049861"/>
    </source>
</evidence>
<keyword evidence="17" id="KW-1185">Reference proteome</keyword>
<comment type="catalytic activity">
    <reaction evidence="12 14">
        <text>5-amino-6-(5-phospho-D-ribitylamino)uracil + NADP(+) = 5-amino-6-(5-phospho-D-ribosylamino)uracil + NADPH + H(+)</text>
        <dbReference type="Rhea" id="RHEA:17845"/>
        <dbReference type="ChEBI" id="CHEBI:15378"/>
        <dbReference type="ChEBI" id="CHEBI:57783"/>
        <dbReference type="ChEBI" id="CHEBI:58349"/>
        <dbReference type="ChEBI" id="CHEBI:58421"/>
        <dbReference type="ChEBI" id="CHEBI:58453"/>
        <dbReference type="EC" id="1.1.1.193"/>
    </reaction>
</comment>
<keyword evidence="14 16" id="KW-0378">Hydrolase</keyword>
<organism evidence="16 17">
    <name type="scientific">Virgibacillus natechei</name>
    <dbReference type="NCBI Taxonomy" id="1216297"/>
    <lineage>
        <taxon>Bacteria</taxon>
        <taxon>Bacillati</taxon>
        <taxon>Bacillota</taxon>
        <taxon>Bacilli</taxon>
        <taxon>Bacillales</taxon>
        <taxon>Bacillaceae</taxon>
        <taxon>Virgibacillus</taxon>
    </lineage>
</organism>
<keyword evidence="11" id="KW-0511">Multifunctional enzyme</keyword>
<keyword evidence="7 14" id="KW-0479">Metal-binding</keyword>
<evidence type="ECO:0000256" key="11">
    <source>
        <dbReference type="ARBA" id="ARBA00023268"/>
    </source>
</evidence>
<accession>A0ABS4II99</accession>
<evidence type="ECO:0000256" key="14">
    <source>
        <dbReference type="PIRNR" id="PIRNR006769"/>
    </source>
</evidence>
<comment type="catalytic activity">
    <reaction evidence="13 14">
        <text>2,5-diamino-6-hydroxy-4-(5-phosphoribosylamino)-pyrimidine + H2O + H(+) = 5-amino-6-(5-phospho-D-ribosylamino)uracil + NH4(+)</text>
        <dbReference type="Rhea" id="RHEA:21868"/>
        <dbReference type="ChEBI" id="CHEBI:15377"/>
        <dbReference type="ChEBI" id="CHEBI:15378"/>
        <dbReference type="ChEBI" id="CHEBI:28938"/>
        <dbReference type="ChEBI" id="CHEBI:58453"/>
        <dbReference type="ChEBI" id="CHEBI:58614"/>
        <dbReference type="EC" id="3.5.4.26"/>
    </reaction>
</comment>
<evidence type="ECO:0000256" key="6">
    <source>
        <dbReference type="ARBA" id="ARBA00022619"/>
    </source>
</evidence>
<dbReference type="PIRSF" id="PIRSF006769">
    <property type="entry name" value="RibD"/>
    <property type="match status" value="1"/>
</dbReference>
<dbReference type="PANTHER" id="PTHR38011">
    <property type="entry name" value="DIHYDROFOLATE REDUCTASE FAMILY PROTEIN (AFU_ORTHOLOGUE AFUA_8G06820)"/>
    <property type="match status" value="1"/>
</dbReference>
<protein>
    <recommendedName>
        <fullName evidence="14">Riboflavin biosynthesis protein RibD</fullName>
    </recommendedName>
    <domain>
        <recommendedName>
            <fullName evidence="14">Diaminohydroxyphosphoribosylaminopyrimidine deaminase</fullName>
            <shortName evidence="14">DRAP deaminase</shortName>
            <ecNumber evidence="14">3.5.4.26</ecNumber>
        </recommendedName>
        <alternativeName>
            <fullName evidence="14">Riboflavin-specific deaminase</fullName>
        </alternativeName>
    </domain>
    <domain>
        <recommendedName>
            <fullName evidence="14">5-amino-6-(5-phosphoribosylamino)uracil reductase</fullName>
            <ecNumber evidence="14">1.1.1.193</ecNumber>
        </recommendedName>
        <alternativeName>
            <fullName evidence="14">HTP reductase</fullName>
        </alternativeName>
    </domain>
</protein>
<dbReference type="InterPro" id="IPR016193">
    <property type="entry name" value="Cytidine_deaminase-like"/>
</dbReference>
<keyword evidence="8 14" id="KW-0862">Zinc</keyword>
<dbReference type="PANTHER" id="PTHR38011:SF7">
    <property type="entry name" value="2,5-DIAMINO-6-RIBOSYLAMINO-4(3H)-PYRIMIDINONE 5'-PHOSPHATE REDUCTASE"/>
    <property type="match status" value="1"/>
</dbReference>
<dbReference type="InterPro" id="IPR011549">
    <property type="entry name" value="RibD_C"/>
</dbReference>
<evidence type="ECO:0000256" key="5">
    <source>
        <dbReference type="ARBA" id="ARBA00007417"/>
    </source>
</evidence>
<evidence type="ECO:0000256" key="8">
    <source>
        <dbReference type="ARBA" id="ARBA00022833"/>
    </source>
</evidence>
<dbReference type="CDD" id="cd01284">
    <property type="entry name" value="Riboflavin_deaminase-reductase"/>
    <property type="match status" value="1"/>
</dbReference>
<name>A0ABS4II99_9BACI</name>
<comment type="cofactor">
    <cofactor evidence="14">
        <name>Zn(2+)</name>
        <dbReference type="ChEBI" id="CHEBI:29105"/>
    </cofactor>
    <text evidence="14">Binds 1 zinc ion.</text>
</comment>
<evidence type="ECO:0000256" key="2">
    <source>
        <dbReference type="ARBA" id="ARBA00004882"/>
    </source>
</evidence>
<dbReference type="Pfam" id="PF01872">
    <property type="entry name" value="RibD_C"/>
    <property type="match status" value="1"/>
</dbReference>
<dbReference type="InterPro" id="IPR024072">
    <property type="entry name" value="DHFR-like_dom_sf"/>
</dbReference>
<dbReference type="GO" id="GO:0008835">
    <property type="term" value="F:diaminohydroxyphosphoribosylaminopyrimidine deaminase activity"/>
    <property type="evidence" value="ECO:0007669"/>
    <property type="project" value="UniProtKB-EC"/>
</dbReference>
<dbReference type="EMBL" id="JAGGKX010000015">
    <property type="protein sequence ID" value="MBP1970651.1"/>
    <property type="molecule type" value="Genomic_DNA"/>
</dbReference>
<dbReference type="Proteomes" id="UP001519345">
    <property type="component" value="Unassembled WGS sequence"/>
</dbReference>